<reference evidence="1 2" key="1">
    <citation type="journal article" date="2024" name="Commun. Biol.">
        <title>Comparative genomic analysis of thermophilic fungi reveals convergent evolutionary adaptations and gene losses.</title>
        <authorList>
            <person name="Steindorff A.S."/>
            <person name="Aguilar-Pontes M.V."/>
            <person name="Robinson A.J."/>
            <person name="Andreopoulos B."/>
            <person name="LaButti K."/>
            <person name="Kuo A."/>
            <person name="Mondo S."/>
            <person name="Riley R."/>
            <person name="Otillar R."/>
            <person name="Haridas S."/>
            <person name="Lipzen A."/>
            <person name="Grimwood J."/>
            <person name="Schmutz J."/>
            <person name="Clum A."/>
            <person name="Reid I.D."/>
            <person name="Moisan M.C."/>
            <person name="Butler G."/>
            <person name="Nguyen T.T.M."/>
            <person name="Dewar K."/>
            <person name="Conant G."/>
            <person name="Drula E."/>
            <person name="Henrissat B."/>
            <person name="Hansel C."/>
            <person name="Singer S."/>
            <person name="Hutchinson M.I."/>
            <person name="de Vries R.P."/>
            <person name="Natvig D.O."/>
            <person name="Powell A.J."/>
            <person name="Tsang A."/>
            <person name="Grigoriev I.V."/>
        </authorList>
    </citation>
    <scope>NUCLEOTIDE SEQUENCE [LARGE SCALE GENOMIC DNA]</scope>
    <source>
        <strain evidence="1 2">CBS 494.80</strain>
    </source>
</reference>
<dbReference type="InterPro" id="IPR014839">
    <property type="entry name" value="Crt10"/>
</dbReference>
<evidence type="ECO:0000313" key="2">
    <source>
        <dbReference type="Proteomes" id="UP001595075"/>
    </source>
</evidence>
<dbReference type="Pfam" id="PF08728">
    <property type="entry name" value="CRT10"/>
    <property type="match status" value="1"/>
</dbReference>
<name>A0ABR4C6J3_9HELO</name>
<dbReference type="EMBL" id="JAZHXI010000013">
    <property type="protein sequence ID" value="KAL2064894.1"/>
    <property type="molecule type" value="Genomic_DNA"/>
</dbReference>
<sequence length="712" mass="80158">MADRRNFEEINVGNFHGQKGRQRALGDGNRERPRITHWRNNLTALSHDFDLYFAAYGDKIHITKPLDLHQTLPILPDLVLDLPSSSEAFSVGGSISQAHPHDVNNIKVGKLGDFEILLIACDDGDLLAFYTRLLKRDVQVVGPVCNEDPTSHIKPFFHENVGKSAWGLSIHQISRLIAVGTNLREVTVFAFAVNYHADTDSHVHRDLTGFEGPEDHVLSSESPFVTVTELDFRPHDLGYSERKNCRLRLPLGPSGSNIPSIDFVSDKDGEASVVLATDVFGKLWSLDLTKHETHEWPEIHQEASHIINPDVDFEPRGWGVLCIPTSCFMTVQSPQEALGIKKLQSALKLKTVSSALCFQSLDISSSIATVGNSSVIHPSCSNFINPPPPPPNTLTLESIPTPPPLRPGPPWDVVRWCVGGYLHDFERMKCMVQQPNKIPGYQSDNWAKAMSTRLLSEDWYSEAVGQWLDETYHNVEVEWNGGFEFQEAIKVLKYFLILIPEVRYKYSTWRGVQQAMTKEIERDGFSDLLSPKQWMSIAQKSQAVPRLQEGNMAIIRTSAKDIELIPPHPNMLSTICRNFLQQTLPNQHTQEFLDRFDRLNMFAVIPELSLLVVASQKGRVGLFTLTRLDDEFADVAPVLMMRLDCVLPLTTHEKEYRPNAPLLGMAVGPLQGKDQDGGVQRKIWRLMLHYMDHTVLSYELRRGSGLEGLGIF</sequence>
<comment type="caution">
    <text evidence="1">The sequence shown here is derived from an EMBL/GenBank/DDBJ whole genome shotgun (WGS) entry which is preliminary data.</text>
</comment>
<gene>
    <name evidence="1" type="ORF">VTL71DRAFT_4034</name>
</gene>
<evidence type="ECO:0000313" key="1">
    <source>
        <dbReference type="EMBL" id="KAL2064894.1"/>
    </source>
</evidence>
<accession>A0ABR4C6J3</accession>
<dbReference type="Proteomes" id="UP001595075">
    <property type="component" value="Unassembled WGS sequence"/>
</dbReference>
<proteinExistence type="predicted"/>
<organism evidence="1 2">
    <name type="scientific">Oculimacula yallundae</name>
    <dbReference type="NCBI Taxonomy" id="86028"/>
    <lineage>
        <taxon>Eukaryota</taxon>
        <taxon>Fungi</taxon>
        <taxon>Dikarya</taxon>
        <taxon>Ascomycota</taxon>
        <taxon>Pezizomycotina</taxon>
        <taxon>Leotiomycetes</taxon>
        <taxon>Helotiales</taxon>
        <taxon>Ploettnerulaceae</taxon>
        <taxon>Oculimacula</taxon>
    </lineage>
</organism>
<keyword evidence="2" id="KW-1185">Reference proteome</keyword>
<protein>
    <submittedName>
        <fullName evidence="1">Uncharacterized protein</fullName>
    </submittedName>
</protein>